<gene>
    <name evidence="9" type="ORF">ACFFHF_18650</name>
</gene>
<accession>A0ABV6KV73</accession>
<feature type="transmembrane region" description="Helical" evidence="7">
    <location>
        <begin position="254"/>
        <end position="272"/>
    </location>
</feature>
<dbReference type="SUPFAM" id="SSF103473">
    <property type="entry name" value="MFS general substrate transporter"/>
    <property type="match status" value="1"/>
</dbReference>
<dbReference type="InterPro" id="IPR020846">
    <property type="entry name" value="MFS_dom"/>
</dbReference>
<keyword evidence="10" id="KW-1185">Reference proteome</keyword>
<comment type="caution">
    <text evidence="9">The sequence shown here is derived from an EMBL/GenBank/DDBJ whole genome shotgun (WGS) entry which is preliminary data.</text>
</comment>
<evidence type="ECO:0000256" key="7">
    <source>
        <dbReference type="SAM" id="Phobius"/>
    </source>
</evidence>
<dbReference type="PANTHER" id="PTHR23514">
    <property type="entry name" value="BYPASS OF STOP CODON PROTEIN 6"/>
    <property type="match status" value="1"/>
</dbReference>
<dbReference type="InterPro" id="IPR011701">
    <property type="entry name" value="MFS"/>
</dbReference>
<feature type="transmembrane region" description="Helical" evidence="7">
    <location>
        <begin position="128"/>
        <end position="150"/>
    </location>
</feature>
<organism evidence="9 10">
    <name type="scientific">Robertmurraya beringensis</name>
    <dbReference type="NCBI Taxonomy" id="641660"/>
    <lineage>
        <taxon>Bacteria</taxon>
        <taxon>Bacillati</taxon>
        <taxon>Bacillota</taxon>
        <taxon>Bacilli</taxon>
        <taxon>Bacillales</taxon>
        <taxon>Bacillaceae</taxon>
        <taxon>Robertmurraya</taxon>
    </lineage>
</organism>
<dbReference type="Pfam" id="PF07690">
    <property type="entry name" value="MFS_1"/>
    <property type="match status" value="1"/>
</dbReference>
<dbReference type="InterPro" id="IPR051788">
    <property type="entry name" value="MFS_Transporter"/>
</dbReference>
<dbReference type="InterPro" id="IPR036259">
    <property type="entry name" value="MFS_trans_sf"/>
</dbReference>
<dbReference type="Proteomes" id="UP001589738">
    <property type="component" value="Unassembled WGS sequence"/>
</dbReference>
<feature type="transmembrane region" description="Helical" evidence="7">
    <location>
        <begin position="302"/>
        <end position="322"/>
    </location>
</feature>
<keyword evidence="5 7" id="KW-1133">Transmembrane helix</keyword>
<evidence type="ECO:0000313" key="9">
    <source>
        <dbReference type="EMBL" id="MFC0477225.1"/>
    </source>
</evidence>
<evidence type="ECO:0000256" key="3">
    <source>
        <dbReference type="ARBA" id="ARBA00022448"/>
    </source>
</evidence>
<feature type="transmembrane region" description="Helical" evidence="7">
    <location>
        <begin position="156"/>
        <end position="179"/>
    </location>
</feature>
<keyword evidence="3" id="KW-0813">Transport</keyword>
<feature type="domain" description="Major facilitator superfamily (MFS) profile" evidence="8">
    <location>
        <begin position="5"/>
        <end position="387"/>
    </location>
</feature>
<feature type="transmembrane region" description="Helical" evidence="7">
    <location>
        <begin position="215"/>
        <end position="234"/>
    </location>
</feature>
<comment type="similarity">
    <text evidence="2">Belongs to the major facilitator superfamily.</text>
</comment>
<evidence type="ECO:0000256" key="6">
    <source>
        <dbReference type="ARBA" id="ARBA00023136"/>
    </source>
</evidence>
<comment type="subcellular location">
    <subcellularLocation>
        <location evidence="1">Cell membrane</location>
        <topology evidence="1">Multi-pass membrane protein</topology>
    </subcellularLocation>
</comment>
<protein>
    <submittedName>
        <fullName evidence="9">Sugar MFS transporter</fullName>
    </submittedName>
</protein>
<name>A0ABV6KV73_9BACI</name>
<dbReference type="PROSITE" id="PS50850">
    <property type="entry name" value="MFS"/>
    <property type="match status" value="1"/>
</dbReference>
<evidence type="ECO:0000313" key="10">
    <source>
        <dbReference type="Proteomes" id="UP001589738"/>
    </source>
</evidence>
<evidence type="ECO:0000259" key="8">
    <source>
        <dbReference type="PROSITE" id="PS50850"/>
    </source>
</evidence>
<proteinExistence type="inferred from homology"/>
<feature type="transmembrane region" description="Helical" evidence="7">
    <location>
        <begin position="367"/>
        <end position="383"/>
    </location>
</feature>
<feature type="transmembrane region" description="Helical" evidence="7">
    <location>
        <begin position="40"/>
        <end position="59"/>
    </location>
</feature>
<dbReference type="Gene3D" id="1.20.1250.20">
    <property type="entry name" value="MFS general substrate transporter like domains"/>
    <property type="match status" value="2"/>
</dbReference>
<evidence type="ECO:0000256" key="4">
    <source>
        <dbReference type="ARBA" id="ARBA00022692"/>
    </source>
</evidence>
<evidence type="ECO:0000256" key="2">
    <source>
        <dbReference type="ARBA" id="ARBA00008335"/>
    </source>
</evidence>
<dbReference type="RefSeq" id="WP_160546847.1">
    <property type="nucleotide sequence ID" value="NZ_JBHLUU010000118.1"/>
</dbReference>
<reference evidence="9 10" key="1">
    <citation type="submission" date="2024-09" db="EMBL/GenBank/DDBJ databases">
        <authorList>
            <person name="Sun Q."/>
            <person name="Mori K."/>
        </authorList>
    </citation>
    <scope>NUCLEOTIDE SEQUENCE [LARGE SCALE GENOMIC DNA]</scope>
    <source>
        <strain evidence="9 10">CGMCC 1.9126</strain>
    </source>
</reference>
<evidence type="ECO:0000256" key="1">
    <source>
        <dbReference type="ARBA" id="ARBA00004651"/>
    </source>
</evidence>
<dbReference type="EMBL" id="JBHLUU010000118">
    <property type="protein sequence ID" value="MFC0477225.1"/>
    <property type="molecule type" value="Genomic_DNA"/>
</dbReference>
<dbReference type="PANTHER" id="PTHR23514:SF3">
    <property type="entry name" value="BYPASS OF STOP CODON PROTEIN 6"/>
    <property type="match status" value="1"/>
</dbReference>
<feature type="transmembrane region" description="Helical" evidence="7">
    <location>
        <begin position="71"/>
        <end position="88"/>
    </location>
</feature>
<feature type="transmembrane region" description="Helical" evidence="7">
    <location>
        <begin position="94"/>
        <end position="116"/>
    </location>
</feature>
<keyword evidence="6 7" id="KW-0472">Membrane</keyword>
<sequence>MATFFLVIIYLAFISLGLPDSLLGVTWPLMRSEYGAPMEMAGWLFMTIAGATIVSSLFTGKVLNRFGTGKVTFISCLLTAVAILGFNFAPSIIWLFICAIPLGLGAGCVDAALNNYVAAHYKAHHMSWLHCFWGVGATLGPIIMSSFLTGDQSWRSGYFTIAGLQFGLVVILFLTLPLWEKVASKSNNKLNTEIDVSNSQTTKNEKPLQIKGVKLAMATFLFYCGAEAGIGLWGSSYLVNVKDLSVGVAAQWVSLYYGGITIGRFLTGFITLKVDNKTLIRSGQLTALAGTILLLLPLPSIFSLVGLILIGLGLAPIFPCMLHETPTRFGKEHSQTIMGYQMALAYTGSTFLPPLLGLLAAQTTIGIFPYVIVLFAFGMFLASERLNRIMVERKTLLKRNTESPAI</sequence>
<evidence type="ECO:0000256" key="5">
    <source>
        <dbReference type="ARBA" id="ARBA00022989"/>
    </source>
</evidence>
<keyword evidence="4 7" id="KW-0812">Transmembrane</keyword>